<name>A0A4Z1J0A8_9HELO</name>
<accession>A0A4Z1J0A8</accession>
<sequence>MNPLRKLLVLFRKPQKPTPAPRPDALSSSILKARPDALLSSTLKDIPVEILFHIMDFLPLESAVIFSLSCRQLKEKLGGEYFSRIASSNEHTLALLNLIVLDLPNCVACSACNRLHNMENLLRYCDITYSAESTTRRYDGLRLPACVSEDWGRCSSIVSTLFGSTAVKMALKRAHQNPACTELVTMMSSPSVRMADWEKYVRQYREECRIVEGHLMHRLQSVFISDGGEKHTAFRSYFSPAETICTHIRLSPRSFLDAVGFGVMRCERCPTEYRIDIVYCEGLGWGRFYTRWMDLGSEPEGELWSRHLPPTAETRRRLLRTLLEWRVSVKTDKTAQDEVKVSPKAGELCSAFEGGEDFKFDSLLTPENKAVFLQFRELYCRKDASSGNKN</sequence>
<evidence type="ECO:0000259" key="1">
    <source>
        <dbReference type="PROSITE" id="PS50181"/>
    </source>
</evidence>
<dbReference type="PROSITE" id="PS50181">
    <property type="entry name" value="FBOX"/>
    <property type="match status" value="1"/>
</dbReference>
<gene>
    <name evidence="2" type="ORF">BELL_1110g00020</name>
</gene>
<dbReference type="InterPro" id="IPR036047">
    <property type="entry name" value="F-box-like_dom_sf"/>
</dbReference>
<dbReference type="Proteomes" id="UP000297229">
    <property type="component" value="Unassembled WGS sequence"/>
</dbReference>
<dbReference type="AlphaFoldDB" id="A0A4Z1J0A8"/>
<proteinExistence type="predicted"/>
<evidence type="ECO:0000313" key="3">
    <source>
        <dbReference type="Proteomes" id="UP000297229"/>
    </source>
</evidence>
<protein>
    <recommendedName>
        <fullName evidence="1">F-box domain-containing protein</fullName>
    </recommendedName>
</protein>
<dbReference type="SUPFAM" id="SSF81383">
    <property type="entry name" value="F-box domain"/>
    <property type="match status" value="1"/>
</dbReference>
<evidence type="ECO:0000313" key="2">
    <source>
        <dbReference type="EMBL" id="TGO62583.1"/>
    </source>
</evidence>
<comment type="caution">
    <text evidence="2">The sequence shown here is derived from an EMBL/GenBank/DDBJ whole genome shotgun (WGS) entry which is preliminary data.</text>
</comment>
<dbReference type="InterPro" id="IPR001810">
    <property type="entry name" value="F-box_dom"/>
</dbReference>
<dbReference type="Pfam" id="PF00646">
    <property type="entry name" value="F-box"/>
    <property type="match status" value="1"/>
</dbReference>
<organism evidence="2 3">
    <name type="scientific">Botrytis elliptica</name>
    <dbReference type="NCBI Taxonomy" id="278938"/>
    <lineage>
        <taxon>Eukaryota</taxon>
        <taxon>Fungi</taxon>
        <taxon>Dikarya</taxon>
        <taxon>Ascomycota</taxon>
        <taxon>Pezizomycotina</taxon>
        <taxon>Leotiomycetes</taxon>
        <taxon>Helotiales</taxon>
        <taxon>Sclerotiniaceae</taxon>
        <taxon>Botrytis</taxon>
    </lineage>
</organism>
<dbReference type="EMBL" id="PQXM01001108">
    <property type="protein sequence ID" value="TGO62583.1"/>
    <property type="molecule type" value="Genomic_DNA"/>
</dbReference>
<dbReference type="OrthoDB" id="3766406at2759"/>
<keyword evidence="3" id="KW-1185">Reference proteome</keyword>
<reference evidence="2 3" key="1">
    <citation type="submission" date="2017-12" db="EMBL/GenBank/DDBJ databases">
        <title>Comparative genomics of Botrytis spp.</title>
        <authorList>
            <person name="Valero-Jimenez C.A."/>
            <person name="Tapia P."/>
            <person name="Veloso J."/>
            <person name="Silva-Moreno E."/>
            <person name="Staats M."/>
            <person name="Valdes J.H."/>
            <person name="Van Kan J.A.L."/>
        </authorList>
    </citation>
    <scope>NUCLEOTIDE SEQUENCE [LARGE SCALE GENOMIC DNA]</scope>
    <source>
        <strain evidence="2 3">Be9601</strain>
    </source>
</reference>
<feature type="domain" description="F-box" evidence="1">
    <location>
        <begin position="40"/>
        <end position="85"/>
    </location>
</feature>